<evidence type="ECO:0000313" key="2">
    <source>
        <dbReference type="EMBL" id="KAL1379998.1"/>
    </source>
</evidence>
<sequence length="152" mass="17196">MPFKAASVLLVVAVALVSFSAVSKADCEDPNLNKSTSKIKRYFIYNDKLLTFFEAWHQCRSYGLQLATVKDILKMPFKAASVLLVVAVALVLFSAESKAACGDPVLNKSTPKIKRYFIYIDKLHTFEAWHQCRLHGIRMLATVLRVPRMMRN</sequence>
<dbReference type="AlphaFoldDB" id="A0ABD1CUA2"/>
<evidence type="ECO:0000313" key="3">
    <source>
        <dbReference type="Proteomes" id="UP001562425"/>
    </source>
</evidence>
<organism evidence="2 3">
    <name type="scientific">Culex pipiens pipiens</name>
    <name type="common">Northern house mosquito</name>
    <dbReference type="NCBI Taxonomy" id="38569"/>
    <lineage>
        <taxon>Eukaryota</taxon>
        <taxon>Metazoa</taxon>
        <taxon>Ecdysozoa</taxon>
        <taxon>Arthropoda</taxon>
        <taxon>Hexapoda</taxon>
        <taxon>Insecta</taxon>
        <taxon>Pterygota</taxon>
        <taxon>Neoptera</taxon>
        <taxon>Endopterygota</taxon>
        <taxon>Diptera</taxon>
        <taxon>Nematocera</taxon>
        <taxon>Culicoidea</taxon>
        <taxon>Culicidae</taxon>
        <taxon>Culicinae</taxon>
        <taxon>Culicini</taxon>
        <taxon>Culex</taxon>
        <taxon>Culex</taxon>
    </lineage>
</organism>
<reference evidence="2 3" key="1">
    <citation type="submission" date="2024-05" db="EMBL/GenBank/DDBJ databases">
        <title>Culex pipiens pipiens assembly and annotation.</title>
        <authorList>
            <person name="Alout H."/>
            <person name="Durand T."/>
        </authorList>
    </citation>
    <scope>NUCLEOTIDE SEQUENCE [LARGE SCALE GENOMIC DNA]</scope>
    <source>
        <strain evidence="2">HA-2024</strain>
        <tissue evidence="2">Whole body</tissue>
    </source>
</reference>
<feature type="chain" id="PRO_5044877965" evidence="1">
    <location>
        <begin position="26"/>
        <end position="152"/>
    </location>
</feature>
<proteinExistence type="predicted"/>
<dbReference type="Proteomes" id="UP001562425">
    <property type="component" value="Unassembled WGS sequence"/>
</dbReference>
<gene>
    <name evidence="2" type="ORF">pipiens_014516</name>
</gene>
<dbReference type="SUPFAM" id="SSF56436">
    <property type="entry name" value="C-type lectin-like"/>
    <property type="match status" value="1"/>
</dbReference>
<accession>A0ABD1CUA2</accession>
<dbReference type="EMBL" id="JBEHCU010009382">
    <property type="protein sequence ID" value="KAL1379998.1"/>
    <property type="molecule type" value="Genomic_DNA"/>
</dbReference>
<dbReference type="InterPro" id="IPR016187">
    <property type="entry name" value="CTDL_fold"/>
</dbReference>
<keyword evidence="3" id="KW-1185">Reference proteome</keyword>
<feature type="signal peptide" evidence="1">
    <location>
        <begin position="1"/>
        <end position="25"/>
    </location>
</feature>
<keyword evidence="1" id="KW-0732">Signal</keyword>
<dbReference type="CDD" id="cd00037">
    <property type="entry name" value="CLECT"/>
    <property type="match status" value="1"/>
</dbReference>
<evidence type="ECO:0000256" key="1">
    <source>
        <dbReference type="SAM" id="SignalP"/>
    </source>
</evidence>
<protein>
    <submittedName>
        <fullName evidence="2">Uncharacterized protein</fullName>
    </submittedName>
</protein>
<name>A0ABD1CUA2_CULPP</name>
<comment type="caution">
    <text evidence="2">The sequence shown here is derived from an EMBL/GenBank/DDBJ whole genome shotgun (WGS) entry which is preliminary data.</text>
</comment>